<keyword evidence="2" id="KW-1185">Reference proteome</keyword>
<name>A0A197JHS7_9FUNG</name>
<sequence length="87" mass="9872">MFENEQIIKRKPGLHLTGQSVADSYFTRRCCCWYGLASVWLGCLVLLFCVRECWLCCCSVVSGEGWGTGEFGQSMMCEWGLVGRMKE</sequence>
<gene>
    <name evidence="1" type="ORF">K457DRAFT_1725129</name>
</gene>
<protein>
    <submittedName>
        <fullName evidence="1">Uncharacterized protein</fullName>
    </submittedName>
</protein>
<organism evidence="1 2">
    <name type="scientific">Linnemannia elongata AG-77</name>
    <dbReference type="NCBI Taxonomy" id="1314771"/>
    <lineage>
        <taxon>Eukaryota</taxon>
        <taxon>Fungi</taxon>
        <taxon>Fungi incertae sedis</taxon>
        <taxon>Mucoromycota</taxon>
        <taxon>Mortierellomycotina</taxon>
        <taxon>Mortierellomycetes</taxon>
        <taxon>Mortierellales</taxon>
        <taxon>Mortierellaceae</taxon>
        <taxon>Linnemannia</taxon>
    </lineage>
</organism>
<dbReference type="AlphaFoldDB" id="A0A197JHS7"/>
<evidence type="ECO:0000313" key="2">
    <source>
        <dbReference type="Proteomes" id="UP000078512"/>
    </source>
</evidence>
<proteinExistence type="predicted"/>
<dbReference type="EMBL" id="KV442102">
    <property type="protein sequence ID" value="OAQ24056.1"/>
    <property type="molecule type" value="Genomic_DNA"/>
</dbReference>
<accession>A0A197JHS7</accession>
<evidence type="ECO:0000313" key="1">
    <source>
        <dbReference type="EMBL" id="OAQ24056.1"/>
    </source>
</evidence>
<reference evidence="1 2" key="1">
    <citation type="submission" date="2016-05" db="EMBL/GenBank/DDBJ databases">
        <title>Genome sequencing reveals origins of a unique bacterial endosymbiosis in the earliest lineages of terrestrial Fungi.</title>
        <authorList>
            <consortium name="DOE Joint Genome Institute"/>
            <person name="Uehling J."/>
            <person name="Gryganskyi A."/>
            <person name="Hameed K."/>
            <person name="Tschaplinski T."/>
            <person name="Misztal P."/>
            <person name="Wu S."/>
            <person name="Desiro A."/>
            <person name="Vande Pol N."/>
            <person name="Du Z.-Y."/>
            <person name="Zienkiewicz A."/>
            <person name="Zienkiewicz K."/>
            <person name="Morin E."/>
            <person name="Tisserant E."/>
            <person name="Splivallo R."/>
            <person name="Hainaut M."/>
            <person name="Henrissat B."/>
            <person name="Ohm R."/>
            <person name="Kuo A."/>
            <person name="Yan J."/>
            <person name="Lipzen A."/>
            <person name="Nolan M."/>
            <person name="Labutti K."/>
            <person name="Barry K."/>
            <person name="Goldstein A."/>
            <person name="Labbe J."/>
            <person name="Schadt C."/>
            <person name="Tuskan G."/>
            <person name="Grigoriev I."/>
            <person name="Martin F."/>
            <person name="Vilgalys R."/>
            <person name="Bonito G."/>
        </authorList>
    </citation>
    <scope>NUCLEOTIDE SEQUENCE [LARGE SCALE GENOMIC DNA]</scope>
    <source>
        <strain evidence="1 2">AG-77</strain>
    </source>
</reference>
<dbReference type="Proteomes" id="UP000078512">
    <property type="component" value="Unassembled WGS sequence"/>
</dbReference>